<organism evidence="12 13">
    <name type="scientific">Gaopeijia maritima</name>
    <dbReference type="NCBI Taxonomy" id="3119007"/>
    <lineage>
        <taxon>Bacteria</taxon>
        <taxon>Pseudomonadati</taxon>
        <taxon>Gemmatimonadota</taxon>
        <taxon>Longimicrobiia</taxon>
        <taxon>Gaopeijiales</taxon>
        <taxon>Gaopeijiaceae</taxon>
        <taxon>Gaopeijia</taxon>
    </lineage>
</organism>
<comment type="caution">
    <text evidence="12">The sequence shown here is derived from an EMBL/GenBank/DDBJ whole genome shotgun (WGS) entry which is preliminary data.</text>
</comment>
<dbReference type="Gene3D" id="3.30.70.100">
    <property type="match status" value="1"/>
</dbReference>
<dbReference type="CDD" id="cd00371">
    <property type="entry name" value="HMA"/>
    <property type="match status" value="1"/>
</dbReference>
<dbReference type="InterPro" id="IPR017969">
    <property type="entry name" value="Heavy-metal-associated_CS"/>
</dbReference>
<protein>
    <submittedName>
        <fullName evidence="12">Heavy metal translocating P-type ATPase</fullName>
    </submittedName>
</protein>
<dbReference type="SFLD" id="SFLDG00002">
    <property type="entry name" value="C1.7:_P-type_atpase_like"/>
    <property type="match status" value="1"/>
</dbReference>
<evidence type="ECO:0000256" key="2">
    <source>
        <dbReference type="ARBA" id="ARBA00006024"/>
    </source>
</evidence>
<dbReference type="PROSITE" id="PS00154">
    <property type="entry name" value="ATPASE_E1_E2"/>
    <property type="match status" value="1"/>
</dbReference>
<dbReference type="InterPro" id="IPR008250">
    <property type="entry name" value="ATPase_P-typ_transduc_dom_A_sf"/>
</dbReference>
<evidence type="ECO:0000256" key="5">
    <source>
        <dbReference type="ARBA" id="ARBA00022741"/>
    </source>
</evidence>
<dbReference type="InterPro" id="IPR018303">
    <property type="entry name" value="ATPase_P-typ_P_site"/>
</dbReference>
<name>A0ABU9ECZ8_9BACT</name>
<dbReference type="InterPro" id="IPR027256">
    <property type="entry name" value="P-typ_ATPase_IB"/>
</dbReference>
<dbReference type="NCBIfam" id="TIGR01511">
    <property type="entry name" value="ATPase-IB1_Cu"/>
    <property type="match status" value="1"/>
</dbReference>
<dbReference type="SUPFAM" id="SSF55008">
    <property type="entry name" value="HMA, heavy metal-associated domain"/>
    <property type="match status" value="1"/>
</dbReference>
<dbReference type="InterPro" id="IPR044492">
    <property type="entry name" value="P_typ_ATPase_HD_dom"/>
</dbReference>
<evidence type="ECO:0000313" key="13">
    <source>
        <dbReference type="Proteomes" id="UP001484239"/>
    </source>
</evidence>
<dbReference type="InterPro" id="IPR036412">
    <property type="entry name" value="HAD-like_sf"/>
</dbReference>
<feature type="transmembrane region" description="Helical" evidence="10">
    <location>
        <begin position="163"/>
        <end position="184"/>
    </location>
</feature>
<dbReference type="NCBIfam" id="TIGR01494">
    <property type="entry name" value="ATPase_P-type"/>
    <property type="match status" value="1"/>
</dbReference>
<dbReference type="Pfam" id="PF00403">
    <property type="entry name" value="HMA"/>
    <property type="match status" value="1"/>
</dbReference>
<dbReference type="Pfam" id="PF00702">
    <property type="entry name" value="Hydrolase"/>
    <property type="match status" value="1"/>
</dbReference>
<evidence type="ECO:0000259" key="11">
    <source>
        <dbReference type="PROSITE" id="PS50846"/>
    </source>
</evidence>
<evidence type="ECO:0000256" key="6">
    <source>
        <dbReference type="ARBA" id="ARBA00022840"/>
    </source>
</evidence>
<keyword evidence="5 10" id="KW-0547">Nucleotide-binding</keyword>
<evidence type="ECO:0000256" key="10">
    <source>
        <dbReference type="RuleBase" id="RU362081"/>
    </source>
</evidence>
<feature type="transmembrane region" description="Helical" evidence="10">
    <location>
        <begin position="125"/>
        <end position="142"/>
    </location>
</feature>
<dbReference type="PRINTS" id="PR00119">
    <property type="entry name" value="CATATPASE"/>
</dbReference>
<gene>
    <name evidence="12" type="ORF">WI372_16615</name>
</gene>
<keyword evidence="8 10" id="KW-1133">Transmembrane helix</keyword>
<keyword evidence="10" id="KW-1003">Cell membrane</keyword>
<keyword evidence="13" id="KW-1185">Reference proteome</keyword>
<keyword evidence="9 10" id="KW-0472">Membrane</keyword>
<dbReference type="Gene3D" id="3.40.50.1000">
    <property type="entry name" value="HAD superfamily/HAD-like"/>
    <property type="match status" value="1"/>
</dbReference>
<comment type="subcellular location">
    <subcellularLocation>
        <location evidence="10">Cell membrane</location>
    </subcellularLocation>
    <subcellularLocation>
        <location evidence="1">Endomembrane system</location>
        <topology evidence="1">Multi-pass membrane protein</topology>
    </subcellularLocation>
</comment>
<dbReference type="InterPro" id="IPR059000">
    <property type="entry name" value="ATPase_P-type_domA"/>
</dbReference>
<evidence type="ECO:0000256" key="7">
    <source>
        <dbReference type="ARBA" id="ARBA00022967"/>
    </source>
</evidence>
<evidence type="ECO:0000256" key="9">
    <source>
        <dbReference type="ARBA" id="ARBA00023136"/>
    </source>
</evidence>
<dbReference type="SUPFAM" id="SSF56784">
    <property type="entry name" value="HAD-like"/>
    <property type="match status" value="1"/>
</dbReference>
<proteinExistence type="inferred from homology"/>
<feature type="transmembrane region" description="Helical" evidence="10">
    <location>
        <begin position="190"/>
        <end position="209"/>
    </location>
</feature>
<reference evidence="12 13" key="1">
    <citation type="submission" date="2024-02" db="EMBL/GenBank/DDBJ databases">
        <title>A novel Gemmatimonadota bacterium.</title>
        <authorList>
            <person name="Du Z.-J."/>
            <person name="Ye Y.-Q."/>
        </authorList>
    </citation>
    <scope>NUCLEOTIDE SEQUENCE [LARGE SCALE GENOMIC DNA]</scope>
    <source>
        <strain evidence="12 13">DH-20</strain>
    </source>
</reference>
<feature type="transmembrane region" description="Helical" evidence="10">
    <location>
        <begin position="689"/>
        <end position="708"/>
    </location>
</feature>
<dbReference type="InterPro" id="IPR036163">
    <property type="entry name" value="HMA_dom_sf"/>
</dbReference>
<dbReference type="Gene3D" id="3.40.1110.10">
    <property type="entry name" value="Calcium-transporting ATPase, cytoplasmic domain N"/>
    <property type="match status" value="1"/>
</dbReference>
<evidence type="ECO:0000256" key="1">
    <source>
        <dbReference type="ARBA" id="ARBA00004127"/>
    </source>
</evidence>
<dbReference type="EMBL" id="JBBHLI010000013">
    <property type="protein sequence ID" value="MEK9502619.1"/>
    <property type="molecule type" value="Genomic_DNA"/>
</dbReference>
<keyword evidence="6 10" id="KW-0067">ATP-binding</keyword>
<evidence type="ECO:0000256" key="4">
    <source>
        <dbReference type="ARBA" id="ARBA00022723"/>
    </source>
</evidence>
<dbReference type="SUPFAM" id="SSF81665">
    <property type="entry name" value="Calcium ATPase, transmembrane domain M"/>
    <property type="match status" value="1"/>
</dbReference>
<dbReference type="InterPro" id="IPR023214">
    <property type="entry name" value="HAD_sf"/>
</dbReference>
<feature type="domain" description="HMA" evidence="11">
    <location>
        <begin position="4"/>
        <end position="70"/>
    </location>
</feature>
<dbReference type="Proteomes" id="UP001484239">
    <property type="component" value="Unassembled WGS sequence"/>
</dbReference>
<accession>A0ABU9ECZ8</accession>
<dbReference type="RefSeq" id="WP_405287479.1">
    <property type="nucleotide sequence ID" value="NZ_JBBHLI010000013.1"/>
</dbReference>
<keyword evidence="3 10" id="KW-0812">Transmembrane</keyword>
<feature type="transmembrane region" description="Helical" evidence="10">
    <location>
        <begin position="381"/>
        <end position="403"/>
    </location>
</feature>
<dbReference type="PRINTS" id="PR00943">
    <property type="entry name" value="CUATPASE"/>
</dbReference>
<keyword evidence="4 10" id="KW-0479">Metal-binding</keyword>
<dbReference type="PANTHER" id="PTHR43520:SF8">
    <property type="entry name" value="P-TYPE CU(+) TRANSPORTER"/>
    <property type="match status" value="1"/>
</dbReference>
<sequence>MSDQELTLPVTGMTCANCAATVERALRKTEGVAEASVNYATERATVRLTSSGVDRATLVQAVERVGYGVVEETDDEGGDPVAAAREAEIARQRRAFLVGAVFTVPLFALSMARDFGLLGMWAHDAWMNVVLWGLATPVQFYTGRDYYRGAAKALANRTANMDVLVALGSSVAYGWSIPVTFALASGSTALGEHVYFETAAVILTLIKLGKLLEVRAKGRAGAALRALLDLRPPEARRIANDGTEADVPLSAVEVGDLLRVRPGETVPTDGEVVRGRSAVDESMLTGESVPVEKGPGDPVTGATLNRSGALVVRATRVGRDTALARIVELVREAQESKAPIQALADRVAAVFVPVVLVIAALTFAVWWIGVGAGFADALVRMVAVLVIACPCALGLATPTALMVGTGRGAEMGILFRDAAALERARALSTVVLDKTGTVTRGEPSLVAVDALGAWTEPELLALAAAAEAGSEHPLGEAVVRGARDRGLDWTEASEAVAATGRGIRARVGERDVRVGSRRFLAEAGVPVETGTPLAEAHEAQARTALWVSIDDGLAGVLAVADIVKDGAEAAIRRLTDDGLRVVLLTGDNRRTAEAVARQVGIAEVRAEVLPDEKAAVVRELQADGPVAMVGDGVNDAPALATADVGIAMGTGTDVALETADVALMGGDLAGVPKALALSTATVRTIRENLVWAFGYNVVLIPVAAGVLYPLEQLPMMLRQLHPILAALAMAFSSVSVVANSLRLKRMRL</sequence>
<dbReference type="InterPro" id="IPR023299">
    <property type="entry name" value="ATPase_P-typ_cyto_dom_N"/>
</dbReference>
<evidence type="ECO:0000256" key="3">
    <source>
        <dbReference type="ARBA" id="ARBA00022692"/>
    </source>
</evidence>
<feature type="transmembrane region" description="Helical" evidence="10">
    <location>
        <begin position="95"/>
        <end position="113"/>
    </location>
</feature>
<dbReference type="InterPro" id="IPR023298">
    <property type="entry name" value="ATPase_P-typ_TM_dom_sf"/>
</dbReference>
<dbReference type="Gene3D" id="2.70.150.10">
    <property type="entry name" value="Calcium-transporting ATPase, cytoplasmic transduction domain A"/>
    <property type="match status" value="1"/>
</dbReference>
<dbReference type="SUPFAM" id="SSF81653">
    <property type="entry name" value="Calcium ATPase, transduction domain A"/>
    <property type="match status" value="1"/>
</dbReference>
<dbReference type="InterPro" id="IPR001757">
    <property type="entry name" value="P_typ_ATPase"/>
</dbReference>
<feature type="transmembrane region" description="Helical" evidence="10">
    <location>
        <begin position="720"/>
        <end position="741"/>
    </location>
</feature>
<dbReference type="SFLD" id="SFLDS00003">
    <property type="entry name" value="Haloacid_Dehalogenase"/>
    <property type="match status" value="1"/>
</dbReference>
<dbReference type="InterPro" id="IPR006121">
    <property type="entry name" value="HMA_dom"/>
</dbReference>
<keyword evidence="7" id="KW-1278">Translocase</keyword>
<evidence type="ECO:0000313" key="12">
    <source>
        <dbReference type="EMBL" id="MEK9502619.1"/>
    </source>
</evidence>
<dbReference type="CDD" id="cd02094">
    <property type="entry name" value="P-type_ATPase_Cu-like"/>
    <property type="match status" value="1"/>
</dbReference>
<feature type="transmembrane region" description="Helical" evidence="10">
    <location>
        <begin position="347"/>
        <end position="369"/>
    </location>
</feature>
<evidence type="ECO:0000256" key="8">
    <source>
        <dbReference type="ARBA" id="ARBA00022989"/>
    </source>
</evidence>
<dbReference type="NCBIfam" id="TIGR01525">
    <property type="entry name" value="ATPase-IB_hvy"/>
    <property type="match status" value="1"/>
</dbReference>
<dbReference type="PROSITE" id="PS50846">
    <property type="entry name" value="HMA_2"/>
    <property type="match status" value="1"/>
</dbReference>
<comment type="similarity">
    <text evidence="2 10">Belongs to the cation transport ATPase (P-type) (TC 3.A.3) family. Type IB subfamily.</text>
</comment>
<dbReference type="Pfam" id="PF00122">
    <property type="entry name" value="E1-E2_ATPase"/>
    <property type="match status" value="1"/>
</dbReference>
<dbReference type="SFLD" id="SFLDF00027">
    <property type="entry name" value="p-type_atpase"/>
    <property type="match status" value="1"/>
</dbReference>
<dbReference type="PANTHER" id="PTHR43520">
    <property type="entry name" value="ATP7, ISOFORM B"/>
    <property type="match status" value="1"/>
</dbReference>
<dbReference type="PROSITE" id="PS01047">
    <property type="entry name" value="HMA_1"/>
    <property type="match status" value="1"/>
</dbReference>